<dbReference type="Proteomes" id="UP001500266">
    <property type="component" value="Unassembled WGS sequence"/>
</dbReference>
<accession>A0ABP7YHZ0</accession>
<evidence type="ECO:0000313" key="2">
    <source>
        <dbReference type="Proteomes" id="UP001500266"/>
    </source>
</evidence>
<proteinExistence type="predicted"/>
<gene>
    <name evidence="1" type="ORF">GCM10022416_20060</name>
</gene>
<evidence type="ECO:0000313" key="1">
    <source>
        <dbReference type="EMBL" id="GAA4136382.1"/>
    </source>
</evidence>
<comment type="caution">
    <text evidence="1">The sequence shown here is derived from an EMBL/GenBank/DDBJ whole genome shotgun (WGS) entry which is preliminary data.</text>
</comment>
<sequence>MDRNATSAVSRRWSEPEYVEEGGYWTARLSQPPTPGELAMGVEPHAFGPDRAACIRETRRLDALWAWLPMRRSDVKAVERRRAYLRGEGDGRC</sequence>
<organism evidence="1 2">
    <name type="scientific">Actinomadura keratinilytica</name>
    <dbReference type="NCBI Taxonomy" id="547461"/>
    <lineage>
        <taxon>Bacteria</taxon>
        <taxon>Bacillati</taxon>
        <taxon>Actinomycetota</taxon>
        <taxon>Actinomycetes</taxon>
        <taxon>Streptosporangiales</taxon>
        <taxon>Thermomonosporaceae</taxon>
        <taxon>Actinomadura</taxon>
    </lineage>
</organism>
<reference evidence="2" key="1">
    <citation type="journal article" date="2019" name="Int. J. Syst. Evol. Microbiol.">
        <title>The Global Catalogue of Microorganisms (GCM) 10K type strain sequencing project: providing services to taxonomists for standard genome sequencing and annotation.</title>
        <authorList>
            <consortium name="The Broad Institute Genomics Platform"/>
            <consortium name="The Broad Institute Genome Sequencing Center for Infectious Disease"/>
            <person name="Wu L."/>
            <person name="Ma J."/>
        </authorList>
    </citation>
    <scope>NUCLEOTIDE SEQUENCE [LARGE SCALE GENOMIC DNA]</scope>
    <source>
        <strain evidence="2">JCM 17316</strain>
    </source>
</reference>
<protein>
    <submittedName>
        <fullName evidence="1">Uncharacterized protein</fullName>
    </submittedName>
</protein>
<name>A0ABP7YHZ0_9ACTN</name>
<keyword evidence="2" id="KW-1185">Reference proteome</keyword>
<dbReference type="EMBL" id="BAABDO010000021">
    <property type="protein sequence ID" value="GAA4136382.1"/>
    <property type="molecule type" value="Genomic_DNA"/>
</dbReference>